<feature type="compositionally biased region" description="Polar residues" evidence="9">
    <location>
        <begin position="154"/>
        <end position="175"/>
    </location>
</feature>
<dbReference type="Proteomes" id="UP000232875">
    <property type="component" value="Unassembled WGS sequence"/>
</dbReference>
<evidence type="ECO:0000256" key="5">
    <source>
        <dbReference type="ARBA" id="ARBA00022737"/>
    </source>
</evidence>
<dbReference type="EMBL" id="KZ454994">
    <property type="protein sequence ID" value="PKI82565.1"/>
    <property type="molecule type" value="Genomic_DNA"/>
</dbReference>
<feature type="region of interest" description="Disordered" evidence="9">
    <location>
        <begin position="115"/>
        <end position="180"/>
    </location>
</feature>
<dbReference type="Gene3D" id="2.130.10.10">
    <property type="entry name" value="YVTN repeat-like/Quinoprotein amine dehydrogenase"/>
    <property type="match status" value="1"/>
</dbReference>
<feature type="compositionally biased region" description="Basic and acidic residues" evidence="9">
    <location>
        <begin position="505"/>
        <end position="520"/>
    </location>
</feature>
<keyword evidence="7" id="KW-0238">DNA-binding</keyword>
<dbReference type="PROSITE" id="PS00678">
    <property type="entry name" value="WD_REPEATS_1"/>
    <property type="match status" value="1"/>
</dbReference>
<dbReference type="GO" id="GO:0003677">
    <property type="term" value="F:DNA binding"/>
    <property type="evidence" value="ECO:0007669"/>
    <property type="project" value="UniProtKB-KW"/>
</dbReference>
<protein>
    <recommendedName>
        <fullName evidence="3">DNA damage-binding protein CMR1</fullName>
    </recommendedName>
    <alternativeName>
        <fullName evidence="2">DNA damage-binding protein cmr1</fullName>
    </alternativeName>
</protein>
<evidence type="ECO:0000256" key="3">
    <source>
        <dbReference type="ARBA" id="ARBA00021132"/>
    </source>
</evidence>
<dbReference type="GO" id="GO:0005634">
    <property type="term" value="C:nucleus"/>
    <property type="evidence" value="ECO:0007669"/>
    <property type="project" value="TreeGrafter"/>
</dbReference>
<dbReference type="AlphaFoldDB" id="A0A2N1J7M5"/>
<dbReference type="PANTHER" id="PTHR14773:SF0">
    <property type="entry name" value="WD REPEAT-CONTAINING PROTEIN 76"/>
    <property type="match status" value="1"/>
</dbReference>
<dbReference type="InterPro" id="IPR001680">
    <property type="entry name" value="WD40_rpt"/>
</dbReference>
<dbReference type="InterPro" id="IPR050853">
    <property type="entry name" value="WD_repeat_DNA-damage-binding"/>
</dbReference>
<dbReference type="GO" id="GO:2000001">
    <property type="term" value="P:regulation of DNA damage checkpoint"/>
    <property type="evidence" value="ECO:0007669"/>
    <property type="project" value="TreeGrafter"/>
</dbReference>
<dbReference type="SMART" id="SM00320">
    <property type="entry name" value="WD40"/>
    <property type="match status" value="4"/>
</dbReference>
<keyword evidence="4 8" id="KW-0853">WD repeat</keyword>
<organism evidence="10 11">
    <name type="scientific">Malassezia vespertilionis</name>
    <dbReference type="NCBI Taxonomy" id="2020962"/>
    <lineage>
        <taxon>Eukaryota</taxon>
        <taxon>Fungi</taxon>
        <taxon>Dikarya</taxon>
        <taxon>Basidiomycota</taxon>
        <taxon>Ustilaginomycotina</taxon>
        <taxon>Malasseziomycetes</taxon>
        <taxon>Malasseziales</taxon>
        <taxon>Malasseziaceae</taxon>
        <taxon>Malassezia</taxon>
    </lineage>
</organism>
<evidence type="ECO:0000313" key="11">
    <source>
        <dbReference type="Proteomes" id="UP000232875"/>
    </source>
</evidence>
<feature type="repeat" description="WD" evidence="8">
    <location>
        <begin position="805"/>
        <end position="839"/>
    </location>
</feature>
<gene>
    <name evidence="10" type="ORF">MVES_003438</name>
</gene>
<dbReference type="SUPFAM" id="SSF50978">
    <property type="entry name" value="WD40 repeat-like"/>
    <property type="match status" value="1"/>
</dbReference>
<dbReference type="Pfam" id="PF00400">
    <property type="entry name" value="WD40"/>
    <property type="match status" value="1"/>
</dbReference>
<keyword evidence="5" id="KW-0677">Repeat</keyword>
<dbReference type="OrthoDB" id="9890280at2759"/>
<evidence type="ECO:0000256" key="1">
    <source>
        <dbReference type="ARBA" id="ARBA00005434"/>
    </source>
</evidence>
<keyword evidence="6" id="KW-0227">DNA damage</keyword>
<feature type="region of interest" description="Disordered" evidence="9">
    <location>
        <begin position="498"/>
        <end position="520"/>
    </location>
</feature>
<dbReference type="InterPro" id="IPR015943">
    <property type="entry name" value="WD40/YVTN_repeat-like_dom_sf"/>
</dbReference>
<feature type="region of interest" description="Disordered" evidence="9">
    <location>
        <begin position="1"/>
        <end position="20"/>
    </location>
</feature>
<keyword evidence="11" id="KW-1185">Reference proteome</keyword>
<dbReference type="PANTHER" id="PTHR14773">
    <property type="entry name" value="WD REPEAT-CONTAINING PROTEIN 76"/>
    <property type="match status" value="1"/>
</dbReference>
<evidence type="ECO:0000256" key="2">
    <source>
        <dbReference type="ARBA" id="ARBA00020027"/>
    </source>
</evidence>
<proteinExistence type="inferred from homology"/>
<evidence type="ECO:0000256" key="4">
    <source>
        <dbReference type="ARBA" id="ARBA00022574"/>
    </source>
</evidence>
<feature type="compositionally biased region" description="Polar residues" evidence="9">
    <location>
        <begin position="120"/>
        <end position="132"/>
    </location>
</feature>
<evidence type="ECO:0000256" key="9">
    <source>
        <dbReference type="SAM" id="MobiDB-lite"/>
    </source>
</evidence>
<feature type="compositionally biased region" description="Basic residues" evidence="9">
    <location>
        <begin position="8"/>
        <end position="20"/>
    </location>
</feature>
<comment type="similarity">
    <text evidence="1">Belongs to the WD repeat DDB2/WDR76 family.</text>
</comment>
<dbReference type="InterPro" id="IPR036322">
    <property type="entry name" value="WD40_repeat_dom_sf"/>
</dbReference>
<accession>A0A2N1J7M5</accession>
<name>A0A2N1J7M5_9BASI</name>
<evidence type="ECO:0000256" key="8">
    <source>
        <dbReference type="PROSITE-ProRule" id="PRU00221"/>
    </source>
</evidence>
<dbReference type="STRING" id="2020962.A0A2N1J7M5"/>
<evidence type="ECO:0000313" key="10">
    <source>
        <dbReference type="EMBL" id="PKI82565.1"/>
    </source>
</evidence>
<evidence type="ECO:0000256" key="6">
    <source>
        <dbReference type="ARBA" id="ARBA00022763"/>
    </source>
</evidence>
<dbReference type="InterPro" id="IPR019775">
    <property type="entry name" value="WD40_repeat_CS"/>
</dbReference>
<dbReference type="PROSITE" id="PS50082">
    <property type="entry name" value="WD_REPEATS_2"/>
    <property type="match status" value="1"/>
</dbReference>
<reference evidence="10 11" key="1">
    <citation type="submission" date="2017-10" db="EMBL/GenBank/DDBJ databases">
        <title>A novel species of cold-tolerant Malassezia isolated from bats.</title>
        <authorList>
            <person name="Lorch J.M."/>
            <person name="Palmer J.M."/>
            <person name="Vanderwolf K.J."/>
            <person name="Schmidt K.Z."/>
            <person name="Verant M.L."/>
            <person name="Weller T.J."/>
            <person name="Blehert D.S."/>
        </authorList>
    </citation>
    <scope>NUCLEOTIDE SEQUENCE [LARGE SCALE GENOMIC DNA]</scope>
    <source>
        <strain evidence="10 11">NWHC:44797-103</strain>
    </source>
</reference>
<feature type="region of interest" description="Disordered" evidence="9">
    <location>
        <begin position="458"/>
        <end position="485"/>
    </location>
</feature>
<dbReference type="GO" id="GO:0006974">
    <property type="term" value="P:DNA damage response"/>
    <property type="evidence" value="ECO:0007669"/>
    <property type="project" value="UniProtKB-KW"/>
</dbReference>
<sequence>MVANVSNKVRRSRSRTRTKRVSPIVDWHETDSEEDQSTWIADDICTHCGGLAPHRKLYCSRRCRDADAAANDLKAVYVDHEQQASEAAALSESLKKLRYPMNLSPTTQYIKIAQQPGLATPTSRPTLASYRQGSNLSSEEGSELGHELAHLRNGSRSSISTTSDVADTDFTTPSPWHSAIDTENDDDINGLDDAGLSLPPPLCAANHVLLRKGGSNTVDVGVVPRPNNRQPPSPLLYPHSYTAGRPLGSNIQFNRMPGTTNLPTPVLFNSGHSQPQSKGSFAMLHKALEPVMDENREPEEYKSTVSIHALRRSLKMMQDNDANEVPHHRRLSSLQYPEMDAPNGSWKQTMCKANTETSYTNAKRALSQGFNLCDCRKGVSACSSYSKASAETLSNSRTVNGTPETTDTPVRGRALRRGNATRMTEKERLKNIAENEKLLQELGIAGGGSEIIGAAPKKLASTDAAKRKRKRTQTTPKPAAAPQRLSARLQGVKAEAEAFSTLHEPAARPKERASKETRHEDLDLTAMTRSDMDEQETKRLQNALSVTVPAKQALLEEPKTDLEALLRSMRLSSYARVAEKRIYSMLYHPTLDKDLVFTGDQDGVLGIWDALAPTPEEDNDGNGMSQGVSFPLQLHAHFAIACLRMDPCNHDRIYASSYDTSVRVFSLASQTSSEVWAGRKGVQLGEFAILAPQQHAFEATPTPVPQLDERSLWIADHRGGLLHIETRSMEPTARRWQVSEKKIGGMAVNPAVPYCIATASNDRTVRMFDVRMLRNVPETPEAPVKVVGDDLDALESIFKTAQLDARGDSAACTSVDFSPTGECLAGVCYNDTVNLWDIEPAWLSHKNADEAHRTSASTRQRHVLAAPRIFPHNNQTGRWVTLFRARWNTNTTLEPHFSIGSMMRDVEIYGKDGRRMATLYDPDWITAIPAVTCMHPVAPARLAAGNGSGRCNLWIPKRDE</sequence>
<evidence type="ECO:0000256" key="7">
    <source>
        <dbReference type="ARBA" id="ARBA00023125"/>
    </source>
</evidence>